<dbReference type="KEGG" id="ahm:TL08_14435"/>
<dbReference type="Gene3D" id="1.10.1200.10">
    <property type="entry name" value="ACP-like"/>
    <property type="match status" value="1"/>
</dbReference>
<evidence type="ECO:0000256" key="1">
    <source>
        <dbReference type="ARBA" id="ARBA00001957"/>
    </source>
</evidence>
<dbReference type="Gene3D" id="3.30.300.30">
    <property type="match status" value="2"/>
</dbReference>
<reference evidence="11" key="1">
    <citation type="submission" date="2016-03" db="EMBL/GenBank/DDBJ databases">
        <title>Complete genome sequence of the type strain Actinoalloteichus hymeniacidonis DSM 45092.</title>
        <authorList>
            <person name="Schaffert L."/>
            <person name="Albersmeier A."/>
            <person name="Winkler A."/>
            <person name="Kalinowski J."/>
            <person name="Zotchev S."/>
            <person name="Ruckert C."/>
        </authorList>
    </citation>
    <scope>NUCLEOTIDE SEQUENCE [LARGE SCALE GENOMIC DNA]</scope>
    <source>
        <strain evidence="11">HPA177(T) (DSM 45092(T))</strain>
    </source>
</reference>
<dbReference type="InterPro" id="IPR010071">
    <property type="entry name" value="AA_adenyl_dom"/>
</dbReference>
<dbReference type="FunFam" id="3.30.559.10:FF:000023">
    <property type="entry name" value="Non-ribosomal peptide synthetase"/>
    <property type="match status" value="1"/>
</dbReference>
<evidence type="ECO:0000259" key="9">
    <source>
        <dbReference type="PROSITE" id="PS50075"/>
    </source>
</evidence>
<dbReference type="FunFam" id="1.10.1200.10:FF:000016">
    <property type="entry name" value="Non-ribosomal peptide synthase"/>
    <property type="match status" value="1"/>
</dbReference>
<dbReference type="InterPro" id="IPR044894">
    <property type="entry name" value="TubC_N_sf"/>
</dbReference>
<dbReference type="InterPro" id="IPR006162">
    <property type="entry name" value="Ppantetheine_attach_site"/>
</dbReference>
<dbReference type="InterPro" id="IPR013217">
    <property type="entry name" value="Methyltransf_12"/>
</dbReference>
<evidence type="ECO:0000256" key="7">
    <source>
        <dbReference type="ARBA" id="ARBA00022598"/>
    </source>
</evidence>
<dbReference type="InterPro" id="IPR041464">
    <property type="entry name" value="TubC_N"/>
</dbReference>
<dbReference type="InterPro" id="IPR029058">
    <property type="entry name" value="AB_hydrolase_fold"/>
</dbReference>
<dbReference type="InterPro" id="IPR000873">
    <property type="entry name" value="AMP-dep_synth/lig_dom"/>
</dbReference>
<dbReference type="InterPro" id="IPR009081">
    <property type="entry name" value="PP-bd_ACP"/>
</dbReference>
<evidence type="ECO:0000256" key="3">
    <source>
        <dbReference type="ARBA" id="ARBA00007380"/>
    </source>
</evidence>
<gene>
    <name evidence="10" type="ORF">TL08_14435</name>
</gene>
<dbReference type="GO" id="GO:0016874">
    <property type="term" value="F:ligase activity"/>
    <property type="evidence" value="ECO:0007669"/>
    <property type="project" value="UniProtKB-KW"/>
</dbReference>
<dbReference type="Proteomes" id="UP000095210">
    <property type="component" value="Chromosome"/>
</dbReference>
<keyword evidence="11" id="KW-1185">Reference proteome</keyword>
<dbReference type="PANTHER" id="PTHR45527:SF10">
    <property type="entry name" value="PYOCHELIN SYNTHASE PCHF"/>
    <property type="match status" value="1"/>
</dbReference>
<evidence type="ECO:0000256" key="5">
    <source>
        <dbReference type="ARBA" id="ARBA00022450"/>
    </source>
</evidence>
<dbReference type="PROSITE" id="PS00012">
    <property type="entry name" value="PHOSPHOPANTETHEINE"/>
    <property type="match status" value="1"/>
</dbReference>
<dbReference type="FunFam" id="3.40.50.12780:FF:000012">
    <property type="entry name" value="Non-ribosomal peptide synthetase"/>
    <property type="match status" value="1"/>
</dbReference>
<dbReference type="SUPFAM" id="SSF52777">
    <property type="entry name" value="CoA-dependent acyltransferases"/>
    <property type="match status" value="2"/>
</dbReference>
<dbReference type="Gene3D" id="3.40.50.150">
    <property type="entry name" value="Vaccinia Virus protein VP39"/>
    <property type="match status" value="1"/>
</dbReference>
<organism evidence="10 11">
    <name type="scientific">Actinoalloteichus hymeniacidonis</name>
    <dbReference type="NCBI Taxonomy" id="340345"/>
    <lineage>
        <taxon>Bacteria</taxon>
        <taxon>Bacillati</taxon>
        <taxon>Actinomycetota</taxon>
        <taxon>Actinomycetes</taxon>
        <taxon>Pseudonocardiales</taxon>
        <taxon>Pseudonocardiaceae</taxon>
        <taxon>Actinoalloteichus</taxon>
    </lineage>
</organism>
<dbReference type="PANTHER" id="PTHR45527">
    <property type="entry name" value="NONRIBOSOMAL PEPTIDE SYNTHETASE"/>
    <property type="match status" value="1"/>
</dbReference>
<sequence length="1825" mass="197743">MNVRQIVATLEKEGIRLWEEDGALRFRAPQGTLTEERRALLRTNRDAVLAHLIDRREATQLVPDLAAGNEPFPLTDIQAAYLVGRGSAYGYGGVACHVYVELSYPADTDPDRVNSAWWEVVRRHDMLRAVVHPDGFQEVLSEMAEPPVPTADLRGSTAAEVDRGIARIRSELAARVPRTDRPPLFVLRMTRSDDELVLHLSIDQLIVDYASLMIVLAEMEDVYHGRPLAPLTIGFRDYVLARRKQTLTGDYDRHRDYWLRRLAELPGPPDLPVATDPDGARSFRRYEVVLGEHQRKAFEANATANGTTASAAALTAYAEVVGRWSRNPEFMLNVPTFTRLPLHTEVDQLVGDFTDVELLAVDLRPRQTFAERSRTLGANLLEDLSHSLFTGSRVLAELNRARGADTVLMPVVFTSTLGSATTRQPTGRIRHARTQTPQVWLDCQVMDRAGELALSWDVREGVLAENTAAHLFDAFVELISTLAADDTAWRTPAAIELPAQTRAVREQPPVAVVPPPRALLQDAVLATAARLPDEIAVVDRGRRMTYRELIRQATGVARTLAAAGVEPGDLVVITMEKGWEQVAGVLGTLLAGAAYLPVDTTQPQRRREAILNDAKAKAVLTQSWLMGDCAWPEHVTSLPVDGIPATDGPPPEIHVDVDALAYVIYTSGSTGAPKGVMISHAAAVNTVADINRRFDVQEGDRVFALAQLGFDLSVYDVFGPLSVGATIVLPDPARRGDPSSWVEILRTDGVTIWNSVPGQLQMVTDYLRTDDPPLPSLRLAMLSGDWIPLTLPEAIWRWAPDLKIHSLGGATEASIWSIHHPVDRVDPAWRSVPYGKPLSNQGFHVLDHAMRPCPDFVVGELYISGVGLAKGYLGDAQRTESRFIPHPDTGERLYRTGDLGRFHPDGVIEFLGREDQQVKIRGYRIELGEVQAALDSLPSVGSSAVVVAGGRGDAGTTSPRVLTAFVEPAHRATPLPIPDGLPAVLAEAMDGAVQEVDLTALTSFRTAMGEAALSSIADALTAAFVGDATRTAEQVCSMLDVAPAQHRLVRRWLRGLVGAGRLSRDAAGAYHDLVVHGPQHTAQAWSQAAELEKSAGWSAELFAAVRHCAEDLPRLISGRTDPMSLMSAAAGPDALTAAYTGNTAARTLHEVLTAFVAEIAGNHRADGPLRIMEVGLRGGGAAARLVPALAGQDLEYLATDVSAHNRAAAAELHSEDARVRCAAFDPATDPRAQGFPPNSVDVLVCIGVLDNLPDVGAALANLRALVTPGGWLVLMQNIDDDDHALRVSTELLPEHAGPFSDVRAAEEQSFLRAAQWTELLGAQGDRVIAELPASATTAAVFGQRLFVVQPKPDREPVSVVELTRRAEELLPEYSVPSRWEVLDALPLTVNGKLDRTRLENWAEASDQQSAVAESAAPQDELERALAALWAELLERDQVGRDDDLFALGGDSLLVARIVGRLRDGVTTEDGRETLEWDLEWEVVLRHLLRRPTVAGLAAYLRGVAEEGAADGNREVSPIVVLEEGTEAVTVLVHAGTGILLPYRPLITEFRTQSSGRNGLLGLEIPELDDFLNADPNGLIDRLSARYAQALLDAGHTRFDIVGYCVGGVIATEVARALSEAGAEVRSLTVISSHSPTFRLDDELLSEYSFGLMMGIDLAAVGFPEDQARVGAAVGAVLEQSPEAVLDGAIADLEGEYADIAAAFTAMEALPRMRRVALMCEALPPELAGTYQPEGLLRALRTYQQSTFALSRHHAEPYAGDITFLRHNGSYPFPGSAETITDHWAKICLGELTSRDIPGQHFTCMTGDHVSTVFGHLSELIEGTTS</sequence>
<dbReference type="InterPro" id="IPR001031">
    <property type="entry name" value="Thioesterase"/>
</dbReference>
<evidence type="ECO:0000256" key="6">
    <source>
        <dbReference type="ARBA" id="ARBA00022553"/>
    </source>
</evidence>
<dbReference type="Pfam" id="PF18563">
    <property type="entry name" value="TubC_N"/>
    <property type="match status" value="1"/>
</dbReference>
<keyword evidence="7" id="KW-0436">Ligase</keyword>
<dbReference type="InterPro" id="IPR029063">
    <property type="entry name" value="SAM-dependent_MTases_sf"/>
</dbReference>
<proteinExistence type="inferred from homology"/>
<dbReference type="InterPro" id="IPR001242">
    <property type="entry name" value="Condensation_dom"/>
</dbReference>
<dbReference type="GO" id="GO:0005737">
    <property type="term" value="C:cytoplasm"/>
    <property type="evidence" value="ECO:0007669"/>
    <property type="project" value="TreeGrafter"/>
</dbReference>
<dbReference type="Gene3D" id="3.40.50.1820">
    <property type="entry name" value="alpha/beta hydrolase"/>
    <property type="match status" value="1"/>
</dbReference>
<dbReference type="GO" id="GO:0031177">
    <property type="term" value="F:phosphopantetheine binding"/>
    <property type="evidence" value="ECO:0007669"/>
    <property type="project" value="TreeGrafter"/>
</dbReference>
<dbReference type="GO" id="GO:0009403">
    <property type="term" value="P:toxin biosynthetic process"/>
    <property type="evidence" value="ECO:0007669"/>
    <property type="project" value="UniProtKB-ARBA"/>
</dbReference>
<dbReference type="CDD" id="cd02440">
    <property type="entry name" value="AdoMet_MTases"/>
    <property type="match status" value="1"/>
</dbReference>
<dbReference type="FunFam" id="3.30.559.30:FF:000006">
    <property type="entry name" value="Yersiniabactin polyketide/non-ribosomal peptide synthetase"/>
    <property type="match status" value="1"/>
</dbReference>
<comment type="cofactor">
    <cofactor evidence="1">
        <name>pantetheine 4'-phosphate</name>
        <dbReference type="ChEBI" id="CHEBI:47942"/>
    </cofactor>
</comment>
<dbReference type="Pfam" id="PF00975">
    <property type="entry name" value="Thioesterase"/>
    <property type="match status" value="1"/>
</dbReference>
<dbReference type="CDD" id="cd12114">
    <property type="entry name" value="A_NRPS_TlmIV_like"/>
    <property type="match status" value="1"/>
</dbReference>
<dbReference type="FunFam" id="3.40.50.980:FF:000001">
    <property type="entry name" value="Non-ribosomal peptide synthetase"/>
    <property type="match status" value="1"/>
</dbReference>
<comment type="pathway">
    <text evidence="2">Siderophore biosynthesis; mycobactin biosynthesis.</text>
</comment>
<feature type="domain" description="Carrier" evidence="9">
    <location>
        <begin position="1416"/>
        <end position="1504"/>
    </location>
</feature>
<evidence type="ECO:0000313" key="10">
    <source>
        <dbReference type="EMBL" id="AOS63700.1"/>
    </source>
</evidence>
<dbReference type="PROSITE" id="PS50075">
    <property type="entry name" value="CARRIER"/>
    <property type="match status" value="1"/>
</dbReference>
<dbReference type="SUPFAM" id="SSF47336">
    <property type="entry name" value="ACP-like"/>
    <property type="match status" value="1"/>
</dbReference>
<dbReference type="RefSeq" id="WP_069849574.1">
    <property type="nucleotide sequence ID" value="NZ_CP014859.1"/>
</dbReference>
<dbReference type="PROSITE" id="PS00455">
    <property type="entry name" value="AMP_BINDING"/>
    <property type="match status" value="1"/>
</dbReference>
<dbReference type="InterPro" id="IPR057737">
    <property type="entry name" value="Condensation_MtbB-like"/>
</dbReference>
<dbReference type="InterPro" id="IPR020845">
    <property type="entry name" value="AMP-binding_CS"/>
</dbReference>
<evidence type="ECO:0000256" key="8">
    <source>
        <dbReference type="ARBA" id="ARBA00033440"/>
    </source>
</evidence>
<keyword evidence="6" id="KW-0597">Phosphoprotein</keyword>
<evidence type="ECO:0000256" key="2">
    <source>
        <dbReference type="ARBA" id="ARBA00005102"/>
    </source>
</evidence>
<comment type="similarity">
    <text evidence="3">Belongs to the ATP-dependent AMP-binding enzyme family. MbtB subfamily.</text>
</comment>
<dbReference type="CDD" id="cd19535">
    <property type="entry name" value="Cyc_NRPS"/>
    <property type="match status" value="1"/>
</dbReference>
<dbReference type="Gene3D" id="2.30.38.10">
    <property type="entry name" value="Luciferase, Domain 3"/>
    <property type="match status" value="1"/>
</dbReference>
<dbReference type="Gene3D" id="3.40.50.980">
    <property type="match status" value="2"/>
</dbReference>
<dbReference type="EMBL" id="CP014859">
    <property type="protein sequence ID" value="AOS63700.1"/>
    <property type="molecule type" value="Genomic_DNA"/>
</dbReference>
<dbReference type="SUPFAM" id="SSF53474">
    <property type="entry name" value="alpha/beta-Hydrolases"/>
    <property type="match status" value="1"/>
</dbReference>
<dbReference type="Gene3D" id="3.30.559.10">
    <property type="entry name" value="Chloramphenicol acetyltransferase-like domain"/>
    <property type="match status" value="1"/>
</dbReference>
<dbReference type="Pfam" id="PF00550">
    <property type="entry name" value="PP-binding"/>
    <property type="match status" value="1"/>
</dbReference>
<dbReference type="Gene3D" id="1.10.10.1830">
    <property type="entry name" value="Non-ribosomal peptide synthase, adenylation domain"/>
    <property type="match status" value="1"/>
</dbReference>
<evidence type="ECO:0000313" key="11">
    <source>
        <dbReference type="Proteomes" id="UP000095210"/>
    </source>
</evidence>
<dbReference type="NCBIfam" id="TIGR01733">
    <property type="entry name" value="AA-adenyl-dom"/>
    <property type="match status" value="1"/>
</dbReference>
<dbReference type="Pfam" id="PF00668">
    <property type="entry name" value="Condensation"/>
    <property type="match status" value="1"/>
</dbReference>
<dbReference type="InterPro" id="IPR023213">
    <property type="entry name" value="CAT-like_dom_sf"/>
</dbReference>
<keyword evidence="5" id="KW-0596">Phosphopantetheine</keyword>
<dbReference type="Pfam" id="PF00501">
    <property type="entry name" value="AMP-binding"/>
    <property type="match status" value="1"/>
</dbReference>
<dbReference type="SUPFAM" id="SSF53335">
    <property type="entry name" value="S-adenosyl-L-methionine-dependent methyltransferases"/>
    <property type="match status" value="1"/>
</dbReference>
<name>A0AAC9HQS2_9PSEU</name>
<dbReference type="InterPro" id="IPR045851">
    <property type="entry name" value="AMP-bd_C_sf"/>
</dbReference>
<dbReference type="Pfam" id="PF08242">
    <property type="entry name" value="Methyltransf_12"/>
    <property type="match status" value="1"/>
</dbReference>
<dbReference type="InterPro" id="IPR036736">
    <property type="entry name" value="ACP-like_sf"/>
</dbReference>
<dbReference type="Gene3D" id="3.30.559.30">
    <property type="entry name" value="Nonribosomal peptide synthetase, condensation domain"/>
    <property type="match status" value="1"/>
</dbReference>
<evidence type="ECO:0000256" key="4">
    <source>
        <dbReference type="ARBA" id="ARBA00016743"/>
    </source>
</evidence>
<accession>A0AAC9HQS2</accession>
<protein>
    <recommendedName>
        <fullName evidence="4">Phenyloxazoline synthase MbtB</fullName>
    </recommendedName>
    <alternativeName>
        <fullName evidence="8">Mycobactin synthetase protein B</fullName>
    </alternativeName>
</protein>
<dbReference type="GO" id="GO:0043041">
    <property type="term" value="P:amino acid activation for nonribosomal peptide biosynthetic process"/>
    <property type="evidence" value="ECO:0007669"/>
    <property type="project" value="TreeGrafter"/>
</dbReference>
<dbReference type="GO" id="GO:0000036">
    <property type="term" value="F:acyl carrier activity"/>
    <property type="evidence" value="ECO:0007669"/>
    <property type="project" value="TreeGrafter"/>
</dbReference>
<dbReference type="SUPFAM" id="SSF56801">
    <property type="entry name" value="Acetyl-CoA synthetase-like"/>
    <property type="match status" value="1"/>
</dbReference>